<feature type="binding site" evidence="11">
    <location>
        <begin position="52"/>
        <end position="55"/>
    </location>
    <ligand>
        <name>substrate</name>
    </ligand>
</feature>
<protein>
    <recommendedName>
        <fullName evidence="7 9">D,D-heptose 1,7-bisphosphate phosphatase</fullName>
        <ecNumber evidence="9">3.1.3.-</ecNumber>
    </recommendedName>
</protein>
<keyword evidence="5 13" id="KW-0862">Zinc</keyword>
<feature type="binding site" evidence="11">
    <location>
        <position position="136"/>
    </location>
    <ligand>
        <name>substrate</name>
    </ligand>
</feature>
<dbReference type="PANTHER" id="PTHR42891:SF1">
    <property type="entry name" value="D-GLYCERO-BETA-D-MANNO-HEPTOSE-1,7-BISPHOSPHATE 7-PHOSPHATASE"/>
    <property type="match status" value="1"/>
</dbReference>
<dbReference type="InterPro" id="IPR023214">
    <property type="entry name" value="HAD_sf"/>
</dbReference>
<feature type="binding site" evidence="13">
    <location>
        <position position="12"/>
    </location>
    <ligand>
        <name>Mg(2+)</name>
        <dbReference type="ChEBI" id="CHEBI:18420"/>
    </ligand>
</feature>
<dbReference type="Proteomes" id="UP000184171">
    <property type="component" value="Unassembled WGS sequence"/>
</dbReference>
<feature type="active site" description="Nucleophile" evidence="10">
    <location>
        <position position="10"/>
    </location>
</feature>
<feature type="site" description="Contributes to substrate recognition" evidence="12">
    <location>
        <position position="109"/>
    </location>
</feature>
<dbReference type="STRING" id="1122189.SAMN02745165_00425"/>
<comment type="cofactor">
    <cofactor evidence="13">
        <name>Zn(2+)</name>
        <dbReference type="ChEBI" id="CHEBI:29105"/>
    </cofactor>
</comment>
<comment type="similarity">
    <text evidence="8 9">Belongs to the gmhB family.</text>
</comment>
<comment type="subcellular location">
    <subcellularLocation>
        <location evidence="1 9">Cytoplasm</location>
    </subcellularLocation>
</comment>
<feature type="binding site" evidence="11">
    <location>
        <begin position="109"/>
        <end position="110"/>
    </location>
    <ligand>
        <name>substrate</name>
    </ligand>
</feature>
<evidence type="ECO:0000256" key="7">
    <source>
        <dbReference type="ARBA" id="ARBA00031828"/>
    </source>
</evidence>
<keyword evidence="15" id="KW-1185">Reference proteome</keyword>
<dbReference type="GO" id="GO:0005975">
    <property type="term" value="P:carbohydrate metabolic process"/>
    <property type="evidence" value="ECO:0007669"/>
    <property type="project" value="InterPro"/>
</dbReference>
<feature type="binding site" evidence="13">
    <location>
        <position position="10"/>
    </location>
    <ligand>
        <name>Mg(2+)</name>
        <dbReference type="ChEBI" id="CHEBI:18420"/>
    </ligand>
</feature>
<name>A0A1M6C6H5_MALRU</name>
<reference evidence="14 15" key="1">
    <citation type="submission" date="2016-11" db="EMBL/GenBank/DDBJ databases">
        <authorList>
            <person name="Jaros S."/>
            <person name="Januszkiewicz K."/>
            <person name="Wedrychowicz H."/>
        </authorList>
    </citation>
    <scope>NUCLEOTIDE SEQUENCE [LARGE SCALE GENOMIC DNA]</scope>
    <source>
        <strain evidence="14 15">DSM 5091</strain>
    </source>
</reference>
<dbReference type="InterPro" id="IPR006543">
    <property type="entry name" value="Histidinol-phos"/>
</dbReference>
<feature type="binding site" evidence="11">
    <location>
        <begin position="10"/>
        <end position="12"/>
    </location>
    <ligand>
        <name>substrate</name>
    </ligand>
</feature>
<evidence type="ECO:0000256" key="3">
    <source>
        <dbReference type="ARBA" id="ARBA00022723"/>
    </source>
</evidence>
<accession>A0A1M6C6H5</accession>
<feature type="binding site" evidence="13">
    <location>
        <position position="93"/>
    </location>
    <ligand>
        <name>Zn(2+)</name>
        <dbReference type="ChEBI" id="CHEBI:29105"/>
    </ligand>
</feature>
<feature type="binding site" evidence="13">
    <location>
        <position position="91"/>
    </location>
    <ligand>
        <name>Zn(2+)</name>
        <dbReference type="ChEBI" id="CHEBI:29105"/>
    </ligand>
</feature>
<evidence type="ECO:0000256" key="13">
    <source>
        <dbReference type="PIRSR" id="PIRSR004682-4"/>
    </source>
</evidence>
<dbReference type="InterPro" id="IPR004446">
    <property type="entry name" value="Heptose_bisP_phosphatase"/>
</dbReference>
<evidence type="ECO:0000256" key="4">
    <source>
        <dbReference type="ARBA" id="ARBA00022801"/>
    </source>
</evidence>
<dbReference type="SUPFAM" id="SSF56784">
    <property type="entry name" value="HAD-like"/>
    <property type="match status" value="1"/>
</dbReference>
<evidence type="ECO:0000256" key="12">
    <source>
        <dbReference type="PIRSR" id="PIRSR004682-3"/>
    </source>
</evidence>
<dbReference type="AlphaFoldDB" id="A0A1M6C6H5"/>
<dbReference type="NCBIfam" id="TIGR00213">
    <property type="entry name" value="GmhB_yaeD"/>
    <property type="match status" value="1"/>
</dbReference>
<evidence type="ECO:0000256" key="9">
    <source>
        <dbReference type="PIRNR" id="PIRNR004682"/>
    </source>
</evidence>
<feature type="active site" description="Proton donor" evidence="10">
    <location>
        <position position="12"/>
    </location>
</feature>
<proteinExistence type="inferred from homology"/>
<organism evidence="14 15">
    <name type="scientific">Malonomonas rubra DSM 5091</name>
    <dbReference type="NCBI Taxonomy" id="1122189"/>
    <lineage>
        <taxon>Bacteria</taxon>
        <taxon>Pseudomonadati</taxon>
        <taxon>Thermodesulfobacteriota</taxon>
        <taxon>Desulfuromonadia</taxon>
        <taxon>Desulfuromonadales</taxon>
        <taxon>Geopsychrobacteraceae</taxon>
        <taxon>Malonomonas</taxon>
    </lineage>
</organism>
<keyword evidence="6 9" id="KW-0119">Carbohydrate metabolism</keyword>
<keyword evidence="4 9" id="KW-0378">Hydrolase</keyword>
<dbReference type="InterPro" id="IPR036412">
    <property type="entry name" value="HAD-like_sf"/>
</dbReference>
<evidence type="ECO:0000256" key="8">
    <source>
        <dbReference type="ARBA" id="ARBA00061616"/>
    </source>
</evidence>
<dbReference type="FunFam" id="3.40.50.1000:FF:000037">
    <property type="entry name" value="D,D-heptose 1,7-bisphosphate phosphatase"/>
    <property type="match status" value="1"/>
</dbReference>
<sequence>MASKRAVFLDRDGTINVEKDYLIDPAEFEFIPGVPEALQKLQQAGFLLVVVSNQSGVARGYFGLDDVDRLHAHMKVLLKEYGVVLAGVYICPHHPTSGVGKYKIECDCRKGEPGMLLQAARELDIDLPKSFMVGDKDADFQAGSAAGCSSILVRTGHGEKWVQKAHENNVPAVADLPAAVEKILQA</sequence>
<keyword evidence="13" id="KW-0460">Magnesium</keyword>
<keyword evidence="3 13" id="KW-0479">Metal-binding</keyword>
<dbReference type="EC" id="3.1.3.-" evidence="9"/>
<evidence type="ECO:0000313" key="15">
    <source>
        <dbReference type="Proteomes" id="UP000184171"/>
    </source>
</evidence>
<evidence type="ECO:0000256" key="2">
    <source>
        <dbReference type="ARBA" id="ARBA00022490"/>
    </source>
</evidence>
<evidence type="ECO:0000256" key="5">
    <source>
        <dbReference type="ARBA" id="ARBA00022833"/>
    </source>
</evidence>
<dbReference type="InterPro" id="IPR006549">
    <property type="entry name" value="HAD-SF_hydro_IIIA"/>
</dbReference>
<dbReference type="Pfam" id="PF13242">
    <property type="entry name" value="Hydrolase_like"/>
    <property type="match status" value="1"/>
</dbReference>
<dbReference type="OrthoDB" id="9814110at2"/>
<dbReference type="CDD" id="cd07503">
    <property type="entry name" value="HAD_HisB-N"/>
    <property type="match status" value="1"/>
</dbReference>
<evidence type="ECO:0000313" key="14">
    <source>
        <dbReference type="EMBL" id="SHI56630.1"/>
    </source>
</evidence>
<feature type="binding site" evidence="13">
    <location>
        <position position="135"/>
    </location>
    <ligand>
        <name>Mg(2+)</name>
        <dbReference type="ChEBI" id="CHEBI:18420"/>
    </ligand>
</feature>
<gene>
    <name evidence="14" type="ORF">SAMN02745165_00425</name>
</gene>
<dbReference type="NCBIfam" id="NF006506">
    <property type="entry name" value="PRK08942.1"/>
    <property type="match status" value="1"/>
</dbReference>
<evidence type="ECO:0000256" key="1">
    <source>
        <dbReference type="ARBA" id="ARBA00004496"/>
    </source>
</evidence>
<evidence type="ECO:0000256" key="10">
    <source>
        <dbReference type="PIRSR" id="PIRSR004682-1"/>
    </source>
</evidence>
<dbReference type="GO" id="GO:0046872">
    <property type="term" value="F:metal ion binding"/>
    <property type="evidence" value="ECO:0007669"/>
    <property type="project" value="UniProtKB-KW"/>
</dbReference>
<dbReference type="Gene3D" id="3.40.50.1000">
    <property type="entry name" value="HAD superfamily/HAD-like"/>
    <property type="match status" value="1"/>
</dbReference>
<feature type="site" description="Stabilizes the phosphoryl group" evidence="12">
    <location>
        <position position="52"/>
    </location>
</feature>
<dbReference type="GO" id="GO:0016791">
    <property type="term" value="F:phosphatase activity"/>
    <property type="evidence" value="ECO:0007669"/>
    <property type="project" value="InterPro"/>
</dbReference>
<evidence type="ECO:0000256" key="11">
    <source>
        <dbReference type="PIRSR" id="PIRSR004682-2"/>
    </source>
</evidence>
<feature type="binding site" evidence="11">
    <location>
        <begin position="18"/>
        <end position="21"/>
    </location>
    <ligand>
        <name>substrate</name>
    </ligand>
</feature>
<feature type="binding site" evidence="13">
    <location>
        <position position="108"/>
    </location>
    <ligand>
        <name>Zn(2+)</name>
        <dbReference type="ChEBI" id="CHEBI:29105"/>
    </ligand>
</feature>
<dbReference type="PANTHER" id="PTHR42891">
    <property type="entry name" value="D-GLYCERO-BETA-D-MANNO-HEPTOSE-1,7-BISPHOSPHATE 7-PHOSPHATASE"/>
    <property type="match status" value="1"/>
</dbReference>
<dbReference type="NCBIfam" id="TIGR01662">
    <property type="entry name" value="HAD-SF-IIIA"/>
    <property type="match status" value="1"/>
</dbReference>
<feature type="site" description="Contributes to substrate recognition" evidence="12">
    <location>
        <position position="110"/>
    </location>
</feature>
<comment type="cofactor">
    <cofactor evidence="13">
        <name>Mg(2+)</name>
        <dbReference type="ChEBI" id="CHEBI:18420"/>
    </cofactor>
</comment>
<feature type="binding site" evidence="13">
    <location>
        <position position="106"/>
    </location>
    <ligand>
        <name>Zn(2+)</name>
        <dbReference type="ChEBI" id="CHEBI:29105"/>
    </ligand>
</feature>
<dbReference type="NCBIfam" id="TIGR01656">
    <property type="entry name" value="Histidinol-ppas"/>
    <property type="match status" value="1"/>
</dbReference>
<feature type="binding site" evidence="13">
    <location>
        <position position="136"/>
    </location>
    <ligand>
        <name>Mg(2+)</name>
        <dbReference type="ChEBI" id="CHEBI:18420"/>
    </ligand>
</feature>
<evidence type="ECO:0000256" key="6">
    <source>
        <dbReference type="ARBA" id="ARBA00023277"/>
    </source>
</evidence>
<dbReference type="PIRSF" id="PIRSF004682">
    <property type="entry name" value="GmhB"/>
    <property type="match status" value="1"/>
</dbReference>
<dbReference type="GO" id="GO:0005737">
    <property type="term" value="C:cytoplasm"/>
    <property type="evidence" value="ECO:0007669"/>
    <property type="project" value="UniProtKB-SubCell"/>
</dbReference>
<dbReference type="RefSeq" id="WP_072905086.1">
    <property type="nucleotide sequence ID" value="NZ_FQZT01000001.1"/>
</dbReference>
<dbReference type="EMBL" id="FQZT01000001">
    <property type="protein sequence ID" value="SHI56630.1"/>
    <property type="molecule type" value="Genomic_DNA"/>
</dbReference>
<keyword evidence="2 9" id="KW-0963">Cytoplasm</keyword>